<dbReference type="GO" id="GO:0000038">
    <property type="term" value="P:very long-chain fatty acid metabolic process"/>
    <property type="evidence" value="ECO:0007669"/>
    <property type="project" value="EnsemblFungi"/>
</dbReference>
<keyword evidence="7" id="KW-0436">Ligase</keyword>
<dbReference type="KEGG" id="pgu:PGUG_03807"/>
<gene>
    <name evidence="22" type="ORF">PGUG_03807</name>
</gene>
<dbReference type="FunFam" id="3.30.300.30:FF:000020">
    <property type="entry name" value="Long-chain fatty acid transporter"/>
    <property type="match status" value="1"/>
</dbReference>
<dbReference type="SUPFAM" id="SSF56801">
    <property type="entry name" value="Acetyl-CoA synthetase-like"/>
    <property type="match status" value="1"/>
</dbReference>
<evidence type="ECO:0000256" key="12">
    <source>
        <dbReference type="ARBA" id="ARBA00022989"/>
    </source>
</evidence>
<keyword evidence="13" id="KW-0445">Lipid transport</keyword>
<dbReference type="OMA" id="VWRQFLD"/>
<evidence type="ECO:0000256" key="2">
    <source>
        <dbReference type="ARBA" id="ARBA00004585"/>
    </source>
</evidence>
<dbReference type="GO" id="GO:0005783">
    <property type="term" value="C:endoplasmic reticulum"/>
    <property type="evidence" value="ECO:0007669"/>
    <property type="project" value="EnsemblFungi"/>
</dbReference>
<evidence type="ECO:0000256" key="5">
    <source>
        <dbReference type="ARBA" id="ARBA00022448"/>
    </source>
</evidence>
<keyword evidence="23" id="KW-1185">Reference proteome</keyword>
<dbReference type="GO" id="GO:0031957">
    <property type="term" value="F:very long-chain fatty acid-CoA ligase activity"/>
    <property type="evidence" value="ECO:0007669"/>
    <property type="project" value="EnsemblFungi"/>
</dbReference>
<evidence type="ECO:0000256" key="7">
    <source>
        <dbReference type="ARBA" id="ARBA00022598"/>
    </source>
</evidence>
<evidence type="ECO:0000256" key="15">
    <source>
        <dbReference type="ARBA" id="ARBA00023140"/>
    </source>
</evidence>
<dbReference type="GO" id="GO:0005524">
    <property type="term" value="F:ATP binding"/>
    <property type="evidence" value="ECO:0007669"/>
    <property type="project" value="UniProtKB-KW"/>
</dbReference>
<dbReference type="InterPro" id="IPR025110">
    <property type="entry name" value="AMP-bd_C"/>
</dbReference>
<dbReference type="EMBL" id="CH408158">
    <property type="protein sequence ID" value="EDK39709.2"/>
    <property type="molecule type" value="Genomic_DNA"/>
</dbReference>
<keyword evidence="6" id="KW-1003">Cell membrane</keyword>
<comment type="catalytic activity">
    <reaction evidence="16">
        <text>a very long-chain fatty acid + ATP + CoA = a very long-chain fatty acyl-CoA + AMP + diphosphate</text>
        <dbReference type="Rhea" id="RHEA:54536"/>
        <dbReference type="ChEBI" id="CHEBI:30616"/>
        <dbReference type="ChEBI" id="CHEBI:33019"/>
        <dbReference type="ChEBI" id="CHEBI:57287"/>
        <dbReference type="ChEBI" id="CHEBI:58950"/>
        <dbReference type="ChEBI" id="CHEBI:138261"/>
        <dbReference type="ChEBI" id="CHEBI:456215"/>
    </reaction>
</comment>
<dbReference type="RefSeq" id="XP_001484426.2">
    <property type="nucleotide sequence ID" value="XM_001484376.1"/>
</dbReference>
<dbReference type="VEuPathDB" id="FungiDB:PGUG_03807"/>
<reference evidence="22 23" key="1">
    <citation type="journal article" date="2009" name="Nature">
        <title>Evolution of pathogenicity and sexual reproduction in eight Candida genomes.</title>
        <authorList>
            <person name="Butler G."/>
            <person name="Rasmussen M.D."/>
            <person name="Lin M.F."/>
            <person name="Santos M.A."/>
            <person name="Sakthikumar S."/>
            <person name="Munro C.A."/>
            <person name="Rheinbay E."/>
            <person name="Grabherr M."/>
            <person name="Forche A."/>
            <person name="Reedy J.L."/>
            <person name="Agrafioti I."/>
            <person name="Arnaud M.B."/>
            <person name="Bates S."/>
            <person name="Brown A.J."/>
            <person name="Brunke S."/>
            <person name="Costanzo M.C."/>
            <person name="Fitzpatrick D.A."/>
            <person name="de Groot P.W."/>
            <person name="Harris D."/>
            <person name="Hoyer L.L."/>
            <person name="Hube B."/>
            <person name="Klis F.M."/>
            <person name="Kodira C."/>
            <person name="Lennard N."/>
            <person name="Logue M.E."/>
            <person name="Martin R."/>
            <person name="Neiman A.M."/>
            <person name="Nikolaou E."/>
            <person name="Quail M.A."/>
            <person name="Quinn J."/>
            <person name="Santos M.C."/>
            <person name="Schmitzberger F.F."/>
            <person name="Sherlock G."/>
            <person name="Shah P."/>
            <person name="Silverstein K.A."/>
            <person name="Skrzypek M.S."/>
            <person name="Soll D."/>
            <person name="Staggs R."/>
            <person name="Stansfield I."/>
            <person name="Stumpf M.P."/>
            <person name="Sudbery P.E."/>
            <person name="Srikantha T."/>
            <person name="Zeng Q."/>
            <person name="Berman J."/>
            <person name="Berriman M."/>
            <person name="Heitman J."/>
            <person name="Gow N.A."/>
            <person name="Lorenz M.C."/>
            <person name="Birren B.W."/>
            <person name="Kellis M."/>
            <person name="Cuomo C.A."/>
        </authorList>
    </citation>
    <scope>NUCLEOTIDE SEQUENCE [LARGE SCALE GENOMIC DNA]</scope>
    <source>
        <strain evidence="23">ATCC 6260 / CBS 566 / DSM 6381 / JCM 1539 / NBRC 10279 / NRRL Y-324</strain>
    </source>
</reference>
<keyword evidence="15" id="KW-0576">Peroxisome</keyword>
<evidence type="ECO:0000313" key="23">
    <source>
        <dbReference type="Proteomes" id="UP000001997"/>
    </source>
</evidence>
<dbReference type="AlphaFoldDB" id="A5DKK6"/>
<dbReference type="Gene3D" id="3.30.300.30">
    <property type="match status" value="1"/>
</dbReference>
<name>A5DKK6_PICGU</name>
<proteinExistence type="inferred from homology"/>
<dbReference type="Pfam" id="PF13193">
    <property type="entry name" value="AMP-binding_C"/>
    <property type="match status" value="1"/>
</dbReference>
<dbReference type="GO" id="GO:0009898">
    <property type="term" value="C:cytoplasmic side of plasma membrane"/>
    <property type="evidence" value="ECO:0007669"/>
    <property type="project" value="EnsemblFungi"/>
</dbReference>
<dbReference type="FunCoup" id="A5DKK6">
    <property type="interactions" value="129"/>
</dbReference>
<accession>A5DKK6</accession>
<feature type="domain" description="AMP-binding enzyme C-terminal" evidence="21">
    <location>
        <begin position="571"/>
        <end position="653"/>
    </location>
</feature>
<evidence type="ECO:0000256" key="8">
    <source>
        <dbReference type="ARBA" id="ARBA00022677"/>
    </source>
</evidence>
<dbReference type="STRING" id="294746.A5DKK6"/>
<dbReference type="InterPro" id="IPR042099">
    <property type="entry name" value="ANL_N_sf"/>
</dbReference>
<keyword evidence="10" id="KW-0547">Nucleotide-binding</keyword>
<dbReference type="InterPro" id="IPR045851">
    <property type="entry name" value="AMP-bd_C_sf"/>
</dbReference>
<dbReference type="GO" id="GO:0005324">
    <property type="term" value="F:long-chain fatty acid transmembrane transporter activity"/>
    <property type="evidence" value="ECO:0007669"/>
    <property type="project" value="EnsemblFungi"/>
</dbReference>
<evidence type="ECO:0000256" key="3">
    <source>
        <dbReference type="ARBA" id="ARBA00004651"/>
    </source>
</evidence>
<comment type="similarity">
    <text evidence="4">Belongs to the ATP-dependent AMP-binding enzyme family.</text>
</comment>
<dbReference type="GO" id="GO:0044539">
    <property type="term" value="P:long-chain fatty acid import into cell"/>
    <property type="evidence" value="ECO:0007669"/>
    <property type="project" value="EnsemblFungi"/>
</dbReference>
<evidence type="ECO:0000256" key="17">
    <source>
        <dbReference type="ARBA" id="ARBA00060276"/>
    </source>
</evidence>
<dbReference type="GO" id="GO:0006515">
    <property type="term" value="P:protein quality control for misfolded or incompletely synthesized proteins"/>
    <property type="evidence" value="ECO:0007669"/>
    <property type="project" value="EnsemblFungi"/>
</dbReference>
<dbReference type="InterPro" id="IPR000873">
    <property type="entry name" value="AMP-dep_synth/lig_dom"/>
</dbReference>
<evidence type="ECO:0000256" key="10">
    <source>
        <dbReference type="ARBA" id="ARBA00022741"/>
    </source>
</evidence>
<keyword evidence="11" id="KW-0067">ATP-binding</keyword>
<dbReference type="eggNOG" id="KOG1179">
    <property type="taxonomic scope" value="Eukaryota"/>
</dbReference>
<dbReference type="GO" id="GO:0005811">
    <property type="term" value="C:lipid droplet"/>
    <property type="evidence" value="ECO:0007669"/>
    <property type="project" value="UniProtKB-SubCell"/>
</dbReference>
<evidence type="ECO:0000256" key="13">
    <source>
        <dbReference type="ARBA" id="ARBA00023055"/>
    </source>
</evidence>
<protein>
    <recommendedName>
        <fullName evidence="18">Very long-chain fatty acid transport protein</fullName>
    </recommendedName>
    <alternativeName>
        <fullName evidence="19">Very-long-chain acyl-CoA synthetase</fullName>
    </alternativeName>
</protein>
<evidence type="ECO:0000256" key="6">
    <source>
        <dbReference type="ARBA" id="ARBA00022475"/>
    </source>
</evidence>
<evidence type="ECO:0000313" key="22">
    <source>
        <dbReference type="EMBL" id="EDK39709.2"/>
    </source>
</evidence>
<evidence type="ECO:0000256" key="9">
    <source>
        <dbReference type="ARBA" id="ARBA00022692"/>
    </source>
</evidence>
<organism evidence="22 23">
    <name type="scientific">Meyerozyma guilliermondii (strain ATCC 6260 / CBS 566 / DSM 6381 / JCM 1539 / NBRC 10279 / NRRL Y-324)</name>
    <name type="common">Yeast</name>
    <name type="synonym">Candida guilliermondii</name>
    <dbReference type="NCBI Taxonomy" id="294746"/>
    <lineage>
        <taxon>Eukaryota</taxon>
        <taxon>Fungi</taxon>
        <taxon>Dikarya</taxon>
        <taxon>Ascomycota</taxon>
        <taxon>Saccharomycotina</taxon>
        <taxon>Pichiomycetes</taxon>
        <taxon>Debaryomycetaceae</taxon>
        <taxon>Meyerozyma</taxon>
    </lineage>
</organism>
<dbReference type="GO" id="GO:0004467">
    <property type="term" value="F:long-chain fatty acid-CoA ligase activity"/>
    <property type="evidence" value="ECO:0007669"/>
    <property type="project" value="TreeGrafter"/>
</dbReference>
<keyword evidence="8" id="KW-0551">Lipid droplet</keyword>
<dbReference type="InterPro" id="IPR020845">
    <property type="entry name" value="AMP-binding_CS"/>
</dbReference>
<dbReference type="Proteomes" id="UP000001997">
    <property type="component" value="Unassembled WGS sequence"/>
</dbReference>
<evidence type="ECO:0000256" key="14">
    <source>
        <dbReference type="ARBA" id="ARBA00023136"/>
    </source>
</evidence>
<keyword evidence="9" id="KW-0812">Transmembrane</keyword>
<dbReference type="Pfam" id="PF00501">
    <property type="entry name" value="AMP-binding"/>
    <property type="match status" value="1"/>
</dbReference>
<evidence type="ECO:0000256" key="11">
    <source>
        <dbReference type="ARBA" id="ARBA00022840"/>
    </source>
</evidence>
<dbReference type="OrthoDB" id="10253869at2759"/>
<keyword evidence="14" id="KW-0472">Membrane</keyword>
<keyword evidence="12" id="KW-1133">Transmembrane helix</keyword>
<dbReference type="Gene3D" id="3.40.50.12780">
    <property type="entry name" value="N-terminal domain of ligase-like"/>
    <property type="match status" value="1"/>
</dbReference>
<dbReference type="InParanoid" id="A5DKK6"/>
<sequence length="700" mass="78880">MLFGGVVRVPPPPAYNGNPFTYASHRGVDIKSGDSHFSQFATFLTMSGIEIAAAAVLGSQLLDAKYHVKEDLLLTQHIIRHAVPYLIGCARGKASFWYYFEETAKKYPKNRAVSFPRPRKDAPPVTQDAQGFNIYDDQFVLETYTYKELYDMVLRLSYILKNDYGVTSDQTISVDCMNKPLFIILWMALWNIGAIPAFLNFNTKDKALVHCIKIVGATMVFIDPDCADPIRETEEKINQELPNVKLHYLNEPELLRVLSDKSRPKYRAPDNTRRPEDKDHSCCALIYTSGTTGLPKSAIMSWRKAFMASAFFGYIMKITKNSTVLTAMPLYHSTAAMLGVCPTLLLGGCVSVSQKFSASTFWTQAKLSGATHIQYVGEVCRYLLHAKYHPDQLAHNVTIAYGNGLRRDIWLEFKQRFHIEGIGEFYASTESPIATTNLQYGTFGVGACRKYGGLINLILSMQQRLVKMDPDDENEIWRDPKTGYAVQAAYDQPGELLMKILNAKKPEESFQGYYGNNKATSSKLVRSVFKKDDAWFRTGDLLKMDQDGLLYFVDRLGDTFRWKSENVSATEVENELMGSKAMKQSVVVGVRVPNHEGRAGFAVIDLVDELNDPSKHPQALAQIYNHISKSLPRYAVPQFIKLGSEIQASHNHKVPKNQFKNQKLPKGESGTDVIYWLNGDKYEELTEEAWGLIMSGKSKL</sequence>
<evidence type="ECO:0000256" key="18">
    <source>
        <dbReference type="ARBA" id="ARBA00068795"/>
    </source>
</evidence>
<dbReference type="PROSITE" id="PS00455">
    <property type="entry name" value="AMP_BINDING"/>
    <property type="match status" value="1"/>
</dbReference>
<comment type="function">
    <text evidence="17">Acyl-CoA synthetase required for both the import of long chain fatty acids (LCFAs) (C14-C18) and the activation very long chain fatty acids (VLCFAs) (C20-C26) by esterification of the fatty acids into metabolically active CoA-thioesters for subsequent degradation or incorporation into phospholipids. The transport and fatty acyl-CoA synthetase activities are genetically separable and are thus independent activities. Esterifies VLCFAs in the peroxisome matrix. The VLCFAs are actively transported into peroxisomes by a PXA1-PXA2 heterodimeric transporter in the peroxisomal membrane.</text>
</comment>
<dbReference type="GO" id="GO:0005778">
    <property type="term" value="C:peroxisomal membrane"/>
    <property type="evidence" value="ECO:0007669"/>
    <property type="project" value="UniProtKB-SubCell"/>
</dbReference>
<dbReference type="FunFam" id="3.40.50.12780:FF:000019">
    <property type="entry name" value="Long-chain fatty acid transporter"/>
    <property type="match status" value="1"/>
</dbReference>
<evidence type="ECO:0000256" key="1">
    <source>
        <dbReference type="ARBA" id="ARBA00004502"/>
    </source>
</evidence>
<evidence type="ECO:0000256" key="4">
    <source>
        <dbReference type="ARBA" id="ARBA00006432"/>
    </source>
</evidence>
<dbReference type="HOGENOM" id="CLU_000022_46_3_1"/>
<dbReference type="GeneID" id="5126184"/>
<comment type="subcellular location">
    <subcellularLocation>
        <location evidence="3">Cell membrane</location>
        <topology evidence="3">Multi-pass membrane protein</topology>
    </subcellularLocation>
    <subcellularLocation>
        <location evidence="1">Lipid droplet</location>
    </subcellularLocation>
    <subcellularLocation>
        <location evidence="2">Peroxisome membrane</location>
        <topology evidence="2">Multi-pass membrane protein</topology>
    </subcellularLocation>
</comment>
<evidence type="ECO:0000256" key="16">
    <source>
        <dbReference type="ARBA" id="ARBA00051585"/>
    </source>
</evidence>
<dbReference type="PANTHER" id="PTHR43107">
    <property type="entry name" value="LONG-CHAIN FATTY ACID TRANSPORT PROTEIN"/>
    <property type="match status" value="1"/>
</dbReference>
<feature type="domain" description="AMP-dependent synthetase/ligase" evidence="20">
    <location>
        <begin position="127"/>
        <end position="437"/>
    </location>
</feature>
<evidence type="ECO:0000259" key="21">
    <source>
        <dbReference type="Pfam" id="PF13193"/>
    </source>
</evidence>
<evidence type="ECO:0000259" key="20">
    <source>
        <dbReference type="Pfam" id="PF00501"/>
    </source>
</evidence>
<evidence type="ECO:0000256" key="19">
    <source>
        <dbReference type="ARBA" id="ARBA00078285"/>
    </source>
</evidence>
<dbReference type="PANTHER" id="PTHR43107:SF15">
    <property type="entry name" value="FATTY ACID TRANSPORT PROTEIN 3, ISOFORM A"/>
    <property type="match status" value="1"/>
</dbReference>
<keyword evidence="5" id="KW-0813">Transport</keyword>